<dbReference type="GO" id="GO:0003924">
    <property type="term" value="F:GTPase activity"/>
    <property type="evidence" value="ECO:0007669"/>
    <property type="project" value="UniProtKB-UniRule"/>
</dbReference>
<keyword evidence="3 6" id="KW-0547">Nucleotide-binding</keyword>
<evidence type="ECO:0000256" key="7">
    <source>
        <dbReference type="SAM" id="Coils"/>
    </source>
</evidence>
<proteinExistence type="inferred from homology"/>
<dbReference type="AlphaFoldDB" id="A0A1W1XRQ5"/>
<keyword evidence="11" id="KW-1185">Reference proteome</keyword>
<dbReference type="InterPro" id="IPR006073">
    <property type="entry name" value="GTP-bd"/>
</dbReference>
<evidence type="ECO:0000256" key="8">
    <source>
        <dbReference type="SAM" id="MobiDB-lite"/>
    </source>
</evidence>
<keyword evidence="2" id="KW-0479">Metal-binding</keyword>
<dbReference type="GO" id="GO:0005737">
    <property type="term" value="C:cytoplasm"/>
    <property type="evidence" value="ECO:0007669"/>
    <property type="project" value="UniProtKB-SubCell"/>
</dbReference>
<dbReference type="FunFam" id="3.40.50.11060:FF:000001">
    <property type="entry name" value="GTPase HflX"/>
    <property type="match status" value="1"/>
</dbReference>
<feature type="region of interest" description="Disordered" evidence="8">
    <location>
        <begin position="539"/>
        <end position="571"/>
    </location>
</feature>
<dbReference type="InterPro" id="IPR030394">
    <property type="entry name" value="G_HFLX_dom"/>
</dbReference>
<feature type="coiled-coil region" evidence="7">
    <location>
        <begin position="324"/>
        <end position="358"/>
    </location>
</feature>
<keyword evidence="5 6" id="KW-0342">GTP-binding</keyword>
<dbReference type="InterPro" id="IPR027417">
    <property type="entry name" value="P-loop_NTPase"/>
</dbReference>
<dbReference type="NCBIfam" id="TIGR03156">
    <property type="entry name" value="GTP_HflX"/>
    <property type="match status" value="1"/>
</dbReference>
<feature type="domain" description="Hflx-type G" evidence="9">
    <location>
        <begin position="365"/>
        <end position="529"/>
    </location>
</feature>
<dbReference type="Pfam" id="PF16360">
    <property type="entry name" value="GTP-bdg_M"/>
    <property type="match status" value="1"/>
</dbReference>
<keyword evidence="4" id="KW-0460">Magnesium</keyword>
<evidence type="ECO:0000259" key="9">
    <source>
        <dbReference type="PROSITE" id="PS51705"/>
    </source>
</evidence>
<dbReference type="HAMAP" id="MF_00900">
    <property type="entry name" value="GTPase_HflX"/>
    <property type="match status" value="1"/>
</dbReference>
<organism evidence="10 11">
    <name type="scientific">Desulfacinum hydrothermale DSM 13146</name>
    <dbReference type="NCBI Taxonomy" id="1121390"/>
    <lineage>
        <taxon>Bacteria</taxon>
        <taxon>Pseudomonadati</taxon>
        <taxon>Thermodesulfobacteriota</taxon>
        <taxon>Syntrophobacteria</taxon>
        <taxon>Syntrophobacterales</taxon>
        <taxon>Syntrophobacteraceae</taxon>
        <taxon>Desulfacinum</taxon>
    </lineage>
</organism>
<dbReference type="PANTHER" id="PTHR10229:SF0">
    <property type="entry name" value="GTP-BINDING PROTEIN 6-RELATED"/>
    <property type="match status" value="1"/>
</dbReference>
<dbReference type="GO" id="GO:0005525">
    <property type="term" value="F:GTP binding"/>
    <property type="evidence" value="ECO:0007669"/>
    <property type="project" value="UniProtKB-UniRule"/>
</dbReference>
<dbReference type="Gene3D" id="6.10.250.2860">
    <property type="match status" value="1"/>
</dbReference>
<dbReference type="Gene3D" id="3.40.50.300">
    <property type="entry name" value="P-loop containing nucleotide triphosphate hydrolases"/>
    <property type="match status" value="1"/>
</dbReference>
<comment type="subunit">
    <text evidence="6">Monomer. Associates with the 50S ribosomal subunit.</text>
</comment>
<evidence type="ECO:0000256" key="6">
    <source>
        <dbReference type="HAMAP-Rule" id="MF_00900"/>
    </source>
</evidence>
<dbReference type="GO" id="GO:0043022">
    <property type="term" value="F:ribosome binding"/>
    <property type="evidence" value="ECO:0007669"/>
    <property type="project" value="TreeGrafter"/>
</dbReference>
<dbReference type="InterPro" id="IPR042108">
    <property type="entry name" value="GTPase_HflX_N_sf"/>
</dbReference>
<evidence type="ECO:0000256" key="5">
    <source>
        <dbReference type="ARBA" id="ARBA00023134"/>
    </source>
</evidence>
<dbReference type="PANTHER" id="PTHR10229">
    <property type="entry name" value="GTP-BINDING PROTEIN HFLX"/>
    <property type="match status" value="1"/>
</dbReference>
<comment type="similarity">
    <text evidence="6">Belongs to the TRAFAC class OBG-HflX-like GTPase superfamily. HflX GTPase family.</text>
</comment>
<dbReference type="PROSITE" id="PS51705">
    <property type="entry name" value="G_HFLX"/>
    <property type="match status" value="1"/>
</dbReference>
<name>A0A1W1XRQ5_9BACT</name>
<evidence type="ECO:0000313" key="10">
    <source>
        <dbReference type="EMBL" id="SMC26535.1"/>
    </source>
</evidence>
<dbReference type="Pfam" id="PF01926">
    <property type="entry name" value="MMR_HSR1"/>
    <property type="match status" value="1"/>
</dbReference>
<dbReference type="SUPFAM" id="SSF52540">
    <property type="entry name" value="P-loop containing nucleoside triphosphate hydrolases"/>
    <property type="match status" value="1"/>
</dbReference>
<evidence type="ECO:0000256" key="2">
    <source>
        <dbReference type="ARBA" id="ARBA00022723"/>
    </source>
</evidence>
<sequence>MRKRLENLTRRRCAPEDIVSPDLARDLARLSQESGRQVGLMLARDGSVEMVLVGDPRSIYIPDLPKSRGGRWRLRGLRFVHTHLKGEPLSQDDLMDLVFLRLDCVAAVRMDAHGGARDLEVAHIFPGNTGDRPAWEILPVMPCAEPQLHFSRFIQSLEEELERSRRALPAASAKDRAILVSVTDLDRDEAAASMQELVELAQSAGITVADTLIQRQRQSNPRYLIGKGKLGEIIVRALQCGVDLLIFDQDLNPSQVRAITDITELRVIDRTQLILDIFAQRAQSREGKLQVEIAQLKYLLPRLGVKDDALSRLRGGIGMRGPGETKLEINRRRIKDRIAHLERQLDQVKKNRSQRRSKRLRNQVPILSIVGYTNAGKSTLLNTLTHSRVGAEDRLFATLDPTSRRLRFPRDMEVIVTDTVGFIRDLPQDLLDAFSATLEELHDADILLHVVDVSNPHYEEHMESVEKVLKRLNLDRKPSVLVFNKMDRTPAPVLARALRRYDAVAISAIDRSTLEPLVEVLERKVERFILPQEAVAPEERVQEDSGELEAGPLCQALGANPLHGTGHRSLP</sequence>
<dbReference type="InterPro" id="IPR032305">
    <property type="entry name" value="GTP-bd_M"/>
</dbReference>
<dbReference type="Gene3D" id="3.40.50.11060">
    <property type="entry name" value="GTPase HflX, N-terminal domain"/>
    <property type="match status" value="1"/>
</dbReference>
<dbReference type="Pfam" id="PF13167">
    <property type="entry name" value="GTP-bdg_N"/>
    <property type="match status" value="1"/>
</dbReference>
<keyword evidence="7" id="KW-0175">Coiled coil</keyword>
<dbReference type="GO" id="GO:0046872">
    <property type="term" value="F:metal ion binding"/>
    <property type="evidence" value="ECO:0007669"/>
    <property type="project" value="UniProtKB-KW"/>
</dbReference>
<dbReference type="InterPro" id="IPR016496">
    <property type="entry name" value="GTPase_HflX"/>
</dbReference>
<comment type="function">
    <text evidence="6">GTPase that associates with the 50S ribosomal subunit and may have a role during protein synthesis or ribosome biogenesis.</text>
</comment>
<evidence type="ECO:0000256" key="1">
    <source>
        <dbReference type="ARBA" id="ARBA00022490"/>
    </source>
</evidence>
<dbReference type="CDD" id="cd01878">
    <property type="entry name" value="HflX"/>
    <property type="match status" value="1"/>
</dbReference>
<comment type="subcellular location">
    <subcellularLocation>
        <location evidence="6">Cytoplasm</location>
    </subcellularLocation>
    <text evidence="6">May associate with membranes.</text>
</comment>
<gene>
    <name evidence="6" type="primary">hflX</name>
    <name evidence="10" type="ORF">SAMN02746041_02661</name>
</gene>
<dbReference type="InterPro" id="IPR025121">
    <property type="entry name" value="GTPase_HflX_N"/>
</dbReference>
<evidence type="ECO:0000313" key="11">
    <source>
        <dbReference type="Proteomes" id="UP000192783"/>
    </source>
</evidence>
<keyword evidence="1 6" id="KW-0963">Cytoplasm</keyword>
<dbReference type="EMBL" id="FWXF01000017">
    <property type="protein sequence ID" value="SMC26535.1"/>
    <property type="molecule type" value="Genomic_DNA"/>
</dbReference>
<accession>A0A1W1XRQ5</accession>
<dbReference type="RefSeq" id="WP_245802450.1">
    <property type="nucleotide sequence ID" value="NZ_FWXF01000017.1"/>
</dbReference>
<dbReference type="Proteomes" id="UP000192783">
    <property type="component" value="Unassembled WGS sequence"/>
</dbReference>
<dbReference type="STRING" id="1121390.SAMN02746041_02661"/>
<protein>
    <recommendedName>
        <fullName evidence="6">GTPase HflX</fullName>
    </recommendedName>
    <alternativeName>
        <fullName evidence="6">GTP-binding protein HflX</fullName>
    </alternativeName>
</protein>
<evidence type="ECO:0000256" key="3">
    <source>
        <dbReference type="ARBA" id="ARBA00022741"/>
    </source>
</evidence>
<evidence type="ECO:0000256" key="4">
    <source>
        <dbReference type="ARBA" id="ARBA00022842"/>
    </source>
</evidence>
<reference evidence="10 11" key="1">
    <citation type="submission" date="2017-04" db="EMBL/GenBank/DDBJ databases">
        <authorList>
            <person name="Afonso C.L."/>
            <person name="Miller P.J."/>
            <person name="Scott M.A."/>
            <person name="Spackman E."/>
            <person name="Goraichik I."/>
            <person name="Dimitrov K.M."/>
            <person name="Suarez D.L."/>
            <person name="Swayne D.E."/>
        </authorList>
    </citation>
    <scope>NUCLEOTIDE SEQUENCE [LARGE SCALE GENOMIC DNA]</scope>
    <source>
        <strain evidence="10 11">DSM 13146</strain>
    </source>
</reference>
<dbReference type="PRINTS" id="PR00326">
    <property type="entry name" value="GTP1OBG"/>
</dbReference>